<accession>A0A1T4KHN5</accession>
<evidence type="ECO:0000313" key="3">
    <source>
        <dbReference type="Proteomes" id="UP000190637"/>
    </source>
</evidence>
<organism evidence="2 3">
    <name type="scientific">Marinactinospora thermotolerans DSM 45154</name>
    <dbReference type="NCBI Taxonomy" id="1122192"/>
    <lineage>
        <taxon>Bacteria</taxon>
        <taxon>Bacillati</taxon>
        <taxon>Actinomycetota</taxon>
        <taxon>Actinomycetes</taxon>
        <taxon>Streptosporangiales</taxon>
        <taxon>Nocardiopsidaceae</taxon>
        <taxon>Marinactinospora</taxon>
    </lineage>
</organism>
<dbReference type="AlphaFoldDB" id="A0A1T4KHN5"/>
<dbReference type="Proteomes" id="UP000190637">
    <property type="component" value="Unassembled WGS sequence"/>
</dbReference>
<name>A0A1T4KHN5_9ACTN</name>
<sequence length="114" mass="11878">MEEILKSVLKRSAPFGGGPPRYAGTAPVGSGPGERSGGEGAWATGRVTVALSADEALVLSDGLELLQRTDLGSLVDDPAVWAPIHRIATTLDTGLPDPFAPDYARRLEAARGRL</sequence>
<proteinExistence type="predicted"/>
<gene>
    <name evidence="2" type="ORF">SAMN02745673_00385</name>
</gene>
<feature type="region of interest" description="Disordered" evidence="1">
    <location>
        <begin position="11"/>
        <end position="40"/>
    </location>
</feature>
<dbReference type="EMBL" id="FUWS01000001">
    <property type="protein sequence ID" value="SJZ41939.1"/>
    <property type="molecule type" value="Genomic_DNA"/>
</dbReference>
<evidence type="ECO:0000256" key="1">
    <source>
        <dbReference type="SAM" id="MobiDB-lite"/>
    </source>
</evidence>
<reference evidence="2 3" key="1">
    <citation type="submission" date="2017-02" db="EMBL/GenBank/DDBJ databases">
        <authorList>
            <person name="Peterson S.W."/>
        </authorList>
    </citation>
    <scope>NUCLEOTIDE SEQUENCE [LARGE SCALE GENOMIC DNA]</scope>
    <source>
        <strain evidence="2 3">DSM 45154</strain>
    </source>
</reference>
<feature type="compositionally biased region" description="Gly residues" evidence="1">
    <location>
        <begin position="30"/>
        <end position="40"/>
    </location>
</feature>
<evidence type="ECO:0000313" key="2">
    <source>
        <dbReference type="EMBL" id="SJZ41939.1"/>
    </source>
</evidence>
<protein>
    <submittedName>
        <fullName evidence="2">Uncharacterized protein</fullName>
    </submittedName>
</protein>
<keyword evidence="3" id="KW-1185">Reference proteome</keyword>